<evidence type="ECO:0000313" key="2">
    <source>
        <dbReference type="Proteomes" id="UP000482960"/>
    </source>
</evidence>
<gene>
    <name evidence="1" type="ORF">Prum_063210</name>
</gene>
<reference evidence="1 2" key="2">
    <citation type="submission" date="2020-03" db="EMBL/GenBank/DDBJ databases">
        <authorList>
            <person name="Ichikawa N."/>
            <person name="Kimura A."/>
            <person name="Kitahashi Y."/>
            <person name="Uohara A."/>
        </authorList>
    </citation>
    <scope>NUCLEOTIDE SEQUENCE [LARGE SCALE GENOMIC DNA]</scope>
    <source>
        <strain evidence="1 2">NBRC 108638</strain>
    </source>
</reference>
<dbReference type="EMBL" id="BLPG01000001">
    <property type="protein sequence ID" value="GFJ92679.1"/>
    <property type="molecule type" value="Genomic_DNA"/>
</dbReference>
<name>A0A6V8LDL4_9ACTN</name>
<dbReference type="Proteomes" id="UP000482960">
    <property type="component" value="Unassembled WGS sequence"/>
</dbReference>
<protein>
    <submittedName>
        <fullName evidence="1">Uncharacterized protein</fullName>
    </submittedName>
</protein>
<comment type="caution">
    <text evidence="1">The sequence shown here is derived from an EMBL/GenBank/DDBJ whole genome shotgun (WGS) entry which is preliminary data.</text>
</comment>
<proteinExistence type="predicted"/>
<organism evidence="1 2">
    <name type="scientific">Phytohabitans rumicis</name>
    <dbReference type="NCBI Taxonomy" id="1076125"/>
    <lineage>
        <taxon>Bacteria</taxon>
        <taxon>Bacillati</taxon>
        <taxon>Actinomycetota</taxon>
        <taxon>Actinomycetes</taxon>
        <taxon>Micromonosporales</taxon>
        <taxon>Micromonosporaceae</taxon>
    </lineage>
</organism>
<evidence type="ECO:0000313" key="1">
    <source>
        <dbReference type="EMBL" id="GFJ92679.1"/>
    </source>
</evidence>
<accession>A0A6V8LDL4</accession>
<keyword evidence="2" id="KW-1185">Reference proteome</keyword>
<dbReference type="AlphaFoldDB" id="A0A6V8LDL4"/>
<sequence length="65" mass="7117">MTGIGDTERLGDQNVVTAVVRVVLDDCGDVRHGELVDAATGTTERFTGWEGMVSAVRRWLGRIRD</sequence>
<reference evidence="1 2" key="1">
    <citation type="submission" date="2020-03" db="EMBL/GenBank/DDBJ databases">
        <title>Whole genome shotgun sequence of Phytohabitans rumicis NBRC 108638.</title>
        <authorList>
            <person name="Komaki H."/>
            <person name="Tamura T."/>
        </authorList>
    </citation>
    <scope>NUCLEOTIDE SEQUENCE [LARGE SCALE GENOMIC DNA]</scope>
    <source>
        <strain evidence="1 2">NBRC 108638</strain>
    </source>
</reference>
<dbReference type="RefSeq" id="WP_173079503.1">
    <property type="nucleotide sequence ID" value="NZ_BAABJB010000011.1"/>
</dbReference>